<sequence length="372" mass="40850">MTLVPQVLFGREFGSTLMGRRCPAVRQVRLGEAPLRSEGSPMLTGVKAGTLRFPHWRVETLRLPYLACRDASSSAPSVRLTPPPTGRHVAREVTLDGRIHEPFGFPRCTVMAPGIELTLHLRVARALRGRLPNIVNGNRGDFQESYRQSKLSTTPKASMEMWLCVKRAISAAERAKKAYDDGRAKVAEAGKAIQDHAHLLKEKEAAERRALAAEAMVGEMRTALEAARAAARDAEAVSEAVQDAMQESERTKAAEVEAAVQAAIQGYRSSEEFTTLLDGEVGSEMADMLYRFKRYNPGQKLNLNFAADPPPLPEGITEEMIKDYEGEDAAGAPVLPRPLLGTKPPPEAFLSLYLVSTCFYLYSEHIDAEGIF</sequence>
<accession>A0A4Y1R524</accession>
<evidence type="ECO:0000313" key="2">
    <source>
        <dbReference type="EMBL" id="BBG99218.1"/>
    </source>
</evidence>
<reference evidence="2" key="1">
    <citation type="journal article" date="2019" name="Science">
        <title>Mutation of a bHLH transcription factor allowed almond domestication.</title>
        <authorList>
            <person name="Sanchez-Perez R."/>
            <person name="Pavan S."/>
            <person name="Mazzeo R."/>
            <person name="Moldovan C."/>
            <person name="Aiese Cigliano R."/>
            <person name="Del Cueto J."/>
            <person name="Ricciardi F."/>
            <person name="Lotti C."/>
            <person name="Ricciardi L."/>
            <person name="Dicenta F."/>
            <person name="Lopez-Marques R.L."/>
            <person name="Lindberg Moller B."/>
        </authorList>
    </citation>
    <scope>NUCLEOTIDE SEQUENCE</scope>
</reference>
<proteinExistence type="predicted"/>
<dbReference type="AlphaFoldDB" id="A0A4Y1R524"/>
<keyword evidence="1" id="KW-0175">Coiled coil</keyword>
<protein>
    <submittedName>
        <fullName evidence="2">Uncharacterized protein</fullName>
    </submittedName>
</protein>
<evidence type="ECO:0000256" key="1">
    <source>
        <dbReference type="SAM" id="Coils"/>
    </source>
</evidence>
<organism evidence="2">
    <name type="scientific">Prunus dulcis</name>
    <name type="common">Almond</name>
    <name type="synonym">Amygdalus dulcis</name>
    <dbReference type="NCBI Taxonomy" id="3755"/>
    <lineage>
        <taxon>Eukaryota</taxon>
        <taxon>Viridiplantae</taxon>
        <taxon>Streptophyta</taxon>
        <taxon>Embryophyta</taxon>
        <taxon>Tracheophyta</taxon>
        <taxon>Spermatophyta</taxon>
        <taxon>Magnoliopsida</taxon>
        <taxon>eudicotyledons</taxon>
        <taxon>Gunneridae</taxon>
        <taxon>Pentapetalae</taxon>
        <taxon>rosids</taxon>
        <taxon>fabids</taxon>
        <taxon>Rosales</taxon>
        <taxon>Rosaceae</taxon>
        <taxon>Amygdaloideae</taxon>
        <taxon>Amygdaleae</taxon>
        <taxon>Prunus</taxon>
    </lineage>
</organism>
<feature type="coiled-coil region" evidence="1">
    <location>
        <begin position="196"/>
        <end position="251"/>
    </location>
</feature>
<name>A0A4Y1R524_PRUDU</name>
<gene>
    <name evidence="2" type="ORF">Prudu_008831</name>
</gene>
<dbReference type="EMBL" id="AP019299">
    <property type="protein sequence ID" value="BBG99218.1"/>
    <property type="molecule type" value="Genomic_DNA"/>
</dbReference>